<dbReference type="AlphaFoldDB" id="A0A9W6BC39"/>
<evidence type="ECO:0000256" key="1">
    <source>
        <dbReference type="SAM" id="Phobius"/>
    </source>
</evidence>
<dbReference type="Proteomes" id="UP001165080">
    <property type="component" value="Unassembled WGS sequence"/>
</dbReference>
<reference evidence="2 3" key="1">
    <citation type="journal article" date="2023" name="Commun. Biol.">
        <title>Reorganization of the ancestral sex-determining regions during the evolution of trioecy in Pleodorina starrii.</title>
        <authorList>
            <person name="Takahashi K."/>
            <person name="Suzuki S."/>
            <person name="Kawai-Toyooka H."/>
            <person name="Yamamoto K."/>
            <person name="Hamaji T."/>
            <person name="Ootsuki R."/>
            <person name="Yamaguchi H."/>
            <person name="Kawachi M."/>
            <person name="Higashiyama T."/>
            <person name="Nozaki H."/>
        </authorList>
    </citation>
    <scope>NUCLEOTIDE SEQUENCE [LARGE SCALE GENOMIC DNA]</scope>
    <source>
        <strain evidence="2 3">NIES-4479</strain>
    </source>
</reference>
<keyword evidence="1" id="KW-0812">Transmembrane</keyword>
<comment type="caution">
    <text evidence="2">The sequence shown here is derived from an EMBL/GenBank/DDBJ whole genome shotgun (WGS) entry which is preliminary data.</text>
</comment>
<evidence type="ECO:0000313" key="2">
    <source>
        <dbReference type="EMBL" id="GLC49397.1"/>
    </source>
</evidence>
<dbReference type="EMBL" id="BRXU01000002">
    <property type="protein sequence ID" value="GLC49397.1"/>
    <property type="molecule type" value="Genomic_DNA"/>
</dbReference>
<name>A0A9W6BC39_9CHLO</name>
<keyword evidence="3" id="KW-1185">Reference proteome</keyword>
<protein>
    <submittedName>
        <fullName evidence="2">Uncharacterized protein</fullName>
    </submittedName>
</protein>
<accession>A0A9W6BC39</accession>
<proteinExistence type="predicted"/>
<gene>
    <name evidence="2" type="primary">PLESTB000257</name>
    <name evidence="2" type="ORF">PLESTB_000214900</name>
</gene>
<evidence type="ECO:0000313" key="3">
    <source>
        <dbReference type="Proteomes" id="UP001165080"/>
    </source>
</evidence>
<feature type="transmembrane region" description="Helical" evidence="1">
    <location>
        <begin position="106"/>
        <end position="132"/>
    </location>
</feature>
<keyword evidence="1" id="KW-0472">Membrane</keyword>
<sequence>MLANAGQWVYFGGRGFGSPTELLHGLPYAQCVCWCVVVAAAVSALKHGAAVHGCSQQGAAGAAVPAPNYAEISGPFIHCMCLTSFGGRRRDDVALRVLQNLEEWGFVGLVGIVVVVVVVAVVGGVAVGVIVVGGDGCGGVGGLPSR</sequence>
<keyword evidence="1" id="KW-1133">Transmembrane helix</keyword>
<organism evidence="2 3">
    <name type="scientific">Pleodorina starrii</name>
    <dbReference type="NCBI Taxonomy" id="330485"/>
    <lineage>
        <taxon>Eukaryota</taxon>
        <taxon>Viridiplantae</taxon>
        <taxon>Chlorophyta</taxon>
        <taxon>core chlorophytes</taxon>
        <taxon>Chlorophyceae</taxon>
        <taxon>CS clade</taxon>
        <taxon>Chlamydomonadales</taxon>
        <taxon>Volvocaceae</taxon>
        <taxon>Pleodorina</taxon>
    </lineage>
</organism>